<evidence type="ECO:0000313" key="23">
    <source>
        <dbReference type="Proteomes" id="UP000185963"/>
    </source>
</evidence>
<comment type="cofactor">
    <cofactor evidence="2">
        <name>K(+)</name>
        <dbReference type="ChEBI" id="CHEBI:29103"/>
    </cofactor>
</comment>
<comment type="catalytic activity">
    <reaction evidence="17 19">
        <text>pyruvate + ATP = phosphoenolpyruvate + ADP + H(+)</text>
        <dbReference type="Rhea" id="RHEA:18157"/>
        <dbReference type="ChEBI" id="CHEBI:15361"/>
        <dbReference type="ChEBI" id="CHEBI:15378"/>
        <dbReference type="ChEBI" id="CHEBI:30616"/>
        <dbReference type="ChEBI" id="CHEBI:58702"/>
        <dbReference type="ChEBI" id="CHEBI:456216"/>
        <dbReference type="EC" id="2.7.1.40"/>
    </reaction>
</comment>
<keyword evidence="16 22" id="KW-0670">Pyruvate</keyword>
<keyword evidence="14" id="KW-0630">Potassium</keyword>
<keyword evidence="10" id="KW-0547">Nucleotide-binding</keyword>
<evidence type="ECO:0000256" key="18">
    <source>
        <dbReference type="NCBIfam" id="TIGR01064"/>
    </source>
</evidence>
<dbReference type="EC" id="2.7.1.40" evidence="6 18"/>
<dbReference type="Gene3D" id="3.20.20.60">
    <property type="entry name" value="Phosphoenolpyruvate-binding domains"/>
    <property type="match status" value="1"/>
</dbReference>
<evidence type="ECO:0000256" key="16">
    <source>
        <dbReference type="ARBA" id="ARBA00023317"/>
    </source>
</evidence>
<dbReference type="InterPro" id="IPR015813">
    <property type="entry name" value="Pyrv/PenolPyrv_kinase-like_dom"/>
</dbReference>
<evidence type="ECO:0000256" key="3">
    <source>
        <dbReference type="ARBA" id="ARBA00004997"/>
    </source>
</evidence>
<dbReference type="AlphaFoldDB" id="A0A1Q8WWT0"/>
<dbReference type="InterPro" id="IPR015793">
    <property type="entry name" value="Pyrv_Knase_brl"/>
</dbReference>
<evidence type="ECO:0000256" key="7">
    <source>
        <dbReference type="ARBA" id="ARBA00018587"/>
    </source>
</evidence>
<evidence type="ECO:0000256" key="12">
    <source>
        <dbReference type="ARBA" id="ARBA00022840"/>
    </source>
</evidence>
<sequence>MRRAKIVCTLGPATDSPEQVQALVDAGMNVARINRSHGRAEDQEEVIGRIREAAAASGRAIAVLVDLQGPKIRLGRFVDDQKVMLNKGDEFTITIDDVLGTVKRASTTFKGLPGDCRPGDRLLIDDGNVAVRVVAVTDTDVVTKVEVPGYVSNNKGINLPGVAVSVPALSEKDREDLRWALKIGADLIALSFVRDADDIKDVHEIMDEVGVRLPVIAKIEKPQAVENLFDIVSTFDGIMVARGDLGVEMPLEAVPLVQKRAIELARRQAKPVIVATQVLESMIQNPRPTRAEASDCANAILDGADAVMLSGETSVGAYPIEAVRTMASIIENVEEHGGERIPSLGSYPQTRGGALTRAAAEMGEHLDVTYLVTFTQSGDTARRLSRLRSPLPLLAFTPLHETRNQLAVSWGVQCYEVPEVQHTDEMVAQVDEILQDKHLAQPGDTIVIVAGMPPGTPGSTNSIRVHTVGETGDYKI</sequence>
<keyword evidence="8 19" id="KW-0808">Transferase</keyword>
<accession>A0A1Q8WWT0</accession>
<dbReference type="NCBIfam" id="NF004491">
    <property type="entry name" value="PRK05826.1"/>
    <property type="match status" value="1"/>
</dbReference>
<dbReference type="UniPathway" id="UPA00109">
    <property type="reaction ID" value="UER00188"/>
</dbReference>
<name>A0A1Q8WWT0_9ACTO</name>
<dbReference type="PRINTS" id="PR01050">
    <property type="entry name" value="PYRUVTKNASE"/>
</dbReference>
<keyword evidence="11 19" id="KW-0418">Kinase</keyword>
<feature type="domain" description="Pyruvate kinase barrel" evidence="20">
    <location>
        <begin position="1"/>
        <end position="323"/>
    </location>
</feature>
<comment type="pathway">
    <text evidence="3 19">Carbohydrate degradation; glycolysis; pyruvate from D-glyceraldehyde 3-phosphate: step 5/5.</text>
</comment>
<proteinExistence type="inferred from homology"/>
<dbReference type="Proteomes" id="UP000185963">
    <property type="component" value="Unassembled WGS sequence"/>
</dbReference>
<evidence type="ECO:0000256" key="11">
    <source>
        <dbReference type="ARBA" id="ARBA00022777"/>
    </source>
</evidence>
<dbReference type="GO" id="GO:0004743">
    <property type="term" value="F:pyruvate kinase activity"/>
    <property type="evidence" value="ECO:0007669"/>
    <property type="project" value="UniProtKB-UniRule"/>
</dbReference>
<evidence type="ECO:0000256" key="1">
    <source>
        <dbReference type="ARBA" id="ARBA00001946"/>
    </source>
</evidence>
<evidence type="ECO:0000256" key="10">
    <source>
        <dbReference type="ARBA" id="ARBA00022741"/>
    </source>
</evidence>
<dbReference type="InterPro" id="IPR018209">
    <property type="entry name" value="Pyrv_Knase_AS"/>
</dbReference>
<dbReference type="InterPro" id="IPR011037">
    <property type="entry name" value="Pyrv_Knase-like_insert_dom_sf"/>
</dbReference>
<dbReference type="PROSITE" id="PS00110">
    <property type="entry name" value="PYRUVATE_KINASE"/>
    <property type="match status" value="1"/>
</dbReference>
<keyword evidence="9" id="KW-0479">Metal-binding</keyword>
<evidence type="ECO:0000256" key="6">
    <source>
        <dbReference type="ARBA" id="ARBA00012142"/>
    </source>
</evidence>
<dbReference type="NCBIfam" id="TIGR01064">
    <property type="entry name" value="pyruv_kin"/>
    <property type="match status" value="1"/>
</dbReference>
<dbReference type="FunFam" id="2.40.33.10:FF:000001">
    <property type="entry name" value="Pyruvate kinase"/>
    <property type="match status" value="1"/>
</dbReference>
<comment type="subunit">
    <text evidence="5">Homotetramer.</text>
</comment>
<dbReference type="Gene3D" id="3.40.1380.20">
    <property type="entry name" value="Pyruvate kinase, C-terminal domain"/>
    <property type="match status" value="1"/>
</dbReference>
<dbReference type="RefSeq" id="WP_075389685.1">
    <property type="nucleotide sequence ID" value="NZ_MSKS01000006.1"/>
</dbReference>
<comment type="cofactor">
    <cofactor evidence="1">
        <name>Mg(2+)</name>
        <dbReference type="ChEBI" id="CHEBI:18420"/>
    </cofactor>
</comment>
<dbReference type="InterPro" id="IPR040442">
    <property type="entry name" value="Pyrv_kinase-like_dom_sf"/>
</dbReference>
<reference evidence="22 23" key="1">
    <citation type="submission" date="2016-12" db="EMBL/GenBank/DDBJ databases">
        <title>Genomic comparison of strains in the 'Actinomyces naeslundii' group.</title>
        <authorList>
            <person name="Mughal S.R."/>
            <person name="Do T."/>
            <person name="Gilbert S.C."/>
            <person name="Witherden E.A."/>
            <person name="Didelot X."/>
            <person name="Beighton D."/>
        </authorList>
    </citation>
    <scope>NUCLEOTIDE SEQUENCE [LARGE SCALE GENOMIC DNA]</scope>
    <source>
        <strain evidence="22 23">WE8B-23</strain>
    </source>
</reference>
<dbReference type="Gene3D" id="2.40.33.10">
    <property type="entry name" value="PK beta-barrel domain-like"/>
    <property type="match status" value="1"/>
</dbReference>
<protein>
    <recommendedName>
        <fullName evidence="7 18">Pyruvate kinase</fullName>
        <ecNumber evidence="6 18">2.7.1.40</ecNumber>
    </recommendedName>
</protein>
<dbReference type="GO" id="GO:0016301">
    <property type="term" value="F:kinase activity"/>
    <property type="evidence" value="ECO:0007669"/>
    <property type="project" value="UniProtKB-KW"/>
</dbReference>
<organism evidence="22 23">
    <name type="scientific">Actinomyces oris</name>
    <dbReference type="NCBI Taxonomy" id="544580"/>
    <lineage>
        <taxon>Bacteria</taxon>
        <taxon>Bacillati</taxon>
        <taxon>Actinomycetota</taxon>
        <taxon>Actinomycetes</taxon>
        <taxon>Actinomycetales</taxon>
        <taxon>Actinomycetaceae</taxon>
        <taxon>Actinomyces</taxon>
    </lineage>
</organism>
<dbReference type="InterPro" id="IPR036918">
    <property type="entry name" value="Pyrv_Knase_C_sf"/>
</dbReference>
<dbReference type="NCBIfam" id="NF004978">
    <property type="entry name" value="PRK06354.1"/>
    <property type="match status" value="1"/>
</dbReference>
<keyword evidence="13 19" id="KW-0460">Magnesium</keyword>
<dbReference type="EMBL" id="MSKS01000006">
    <property type="protein sequence ID" value="OLO72551.1"/>
    <property type="molecule type" value="Genomic_DNA"/>
</dbReference>
<keyword evidence="15 19" id="KW-0324">Glycolysis</keyword>
<dbReference type="GO" id="GO:0000287">
    <property type="term" value="F:magnesium ion binding"/>
    <property type="evidence" value="ECO:0007669"/>
    <property type="project" value="UniProtKB-UniRule"/>
</dbReference>
<evidence type="ECO:0000256" key="14">
    <source>
        <dbReference type="ARBA" id="ARBA00022958"/>
    </source>
</evidence>
<evidence type="ECO:0000313" key="22">
    <source>
        <dbReference type="EMBL" id="OLO72551.1"/>
    </source>
</evidence>
<dbReference type="Pfam" id="PF00224">
    <property type="entry name" value="PK"/>
    <property type="match status" value="1"/>
</dbReference>
<dbReference type="Pfam" id="PF02887">
    <property type="entry name" value="PK_C"/>
    <property type="match status" value="1"/>
</dbReference>
<dbReference type="InterPro" id="IPR001697">
    <property type="entry name" value="Pyr_Knase"/>
</dbReference>
<evidence type="ECO:0000256" key="2">
    <source>
        <dbReference type="ARBA" id="ARBA00001958"/>
    </source>
</evidence>
<comment type="similarity">
    <text evidence="4 19">Belongs to the pyruvate kinase family.</text>
</comment>
<dbReference type="GO" id="GO:0005524">
    <property type="term" value="F:ATP binding"/>
    <property type="evidence" value="ECO:0007669"/>
    <property type="project" value="UniProtKB-KW"/>
</dbReference>
<gene>
    <name evidence="22" type="ORF">BKH20_01720</name>
</gene>
<dbReference type="PANTHER" id="PTHR11817">
    <property type="entry name" value="PYRUVATE KINASE"/>
    <property type="match status" value="1"/>
</dbReference>
<evidence type="ECO:0000256" key="13">
    <source>
        <dbReference type="ARBA" id="ARBA00022842"/>
    </source>
</evidence>
<comment type="caution">
    <text evidence="22">The sequence shown here is derived from an EMBL/GenBank/DDBJ whole genome shotgun (WGS) entry which is preliminary data.</text>
</comment>
<evidence type="ECO:0000256" key="17">
    <source>
        <dbReference type="ARBA" id="ARBA00048152"/>
    </source>
</evidence>
<evidence type="ECO:0000256" key="9">
    <source>
        <dbReference type="ARBA" id="ARBA00022723"/>
    </source>
</evidence>
<evidence type="ECO:0000256" key="8">
    <source>
        <dbReference type="ARBA" id="ARBA00022679"/>
    </source>
</evidence>
<dbReference type="InterPro" id="IPR015795">
    <property type="entry name" value="Pyrv_Knase_C"/>
</dbReference>
<dbReference type="FunFam" id="3.40.1380.20:FF:000009">
    <property type="entry name" value="Pyruvate kinase"/>
    <property type="match status" value="1"/>
</dbReference>
<keyword evidence="12" id="KW-0067">ATP-binding</keyword>
<dbReference type="OrthoDB" id="9812123at2"/>
<dbReference type="InterPro" id="IPR015806">
    <property type="entry name" value="Pyrv_Knase_insert_dom_sf"/>
</dbReference>
<dbReference type="GO" id="GO:0030955">
    <property type="term" value="F:potassium ion binding"/>
    <property type="evidence" value="ECO:0007669"/>
    <property type="project" value="UniProtKB-UniRule"/>
</dbReference>
<dbReference type="SUPFAM" id="SSF52935">
    <property type="entry name" value="PK C-terminal domain-like"/>
    <property type="match status" value="1"/>
</dbReference>
<evidence type="ECO:0000256" key="15">
    <source>
        <dbReference type="ARBA" id="ARBA00023152"/>
    </source>
</evidence>
<evidence type="ECO:0000259" key="20">
    <source>
        <dbReference type="Pfam" id="PF00224"/>
    </source>
</evidence>
<evidence type="ECO:0000256" key="19">
    <source>
        <dbReference type="RuleBase" id="RU000504"/>
    </source>
</evidence>
<dbReference type="NCBIfam" id="NF004886">
    <property type="entry name" value="PRK06247.1"/>
    <property type="match status" value="1"/>
</dbReference>
<evidence type="ECO:0000256" key="5">
    <source>
        <dbReference type="ARBA" id="ARBA00011881"/>
    </source>
</evidence>
<dbReference type="SUPFAM" id="SSF50800">
    <property type="entry name" value="PK beta-barrel domain-like"/>
    <property type="match status" value="1"/>
</dbReference>
<evidence type="ECO:0000259" key="21">
    <source>
        <dbReference type="Pfam" id="PF02887"/>
    </source>
</evidence>
<dbReference type="SUPFAM" id="SSF51621">
    <property type="entry name" value="Phosphoenolpyruvate/pyruvate domain"/>
    <property type="match status" value="1"/>
</dbReference>
<evidence type="ECO:0000256" key="4">
    <source>
        <dbReference type="ARBA" id="ARBA00008663"/>
    </source>
</evidence>
<feature type="domain" description="Pyruvate kinase C-terminal" evidence="21">
    <location>
        <begin position="354"/>
        <end position="466"/>
    </location>
</feature>